<organism evidence="3 4">
    <name type="scientific">Hymenobacter aranciens</name>
    <dbReference type="NCBI Taxonomy" id="3063996"/>
    <lineage>
        <taxon>Bacteria</taxon>
        <taxon>Pseudomonadati</taxon>
        <taxon>Bacteroidota</taxon>
        <taxon>Cytophagia</taxon>
        <taxon>Cytophagales</taxon>
        <taxon>Hymenobacteraceae</taxon>
        <taxon>Hymenobacter</taxon>
    </lineage>
</organism>
<comment type="caution">
    <text evidence="3">The sequence shown here is derived from an EMBL/GenBank/DDBJ whole genome shotgun (WGS) entry which is preliminary data.</text>
</comment>
<feature type="chain" id="PRO_5046234499" evidence="1">
    <location>
        <begin position="21"/>
        <end position="302"/>
    </location>
</feature>
<dbReference type="EMBL" id="JAUQSY010000003">
    <property type="protein sequence ID" value="MDO7874390.1"/>
    <property type="molecule type" value="Genomic_DNA"/>
</dbReference>
<dbReference type="Proteomes" id="UP001176429">
    <property type="component" value="Unassembled WGS sequence"/>
</dbReference>
<dbReference type="NCBIfam" id="TIGR04183">
    <property type="entry name" value="Por_Secre_tail"/>
    <property type="match status" value="1"/>
</dbReference>
<accession>A0ABT9B9B0</accession>
<dbReference type="InterPro" id="IPR038653">
    <property type="entry name" value="Put_CMD_sf"/>
</dbReference>
<dbReference type="Gene3D" id="2.60.120.890">
    <property type="entry name" value="BT2081, beta-jelly-roll domain"/>
    <property type="match status" value="1"/>
</dbReference>
<reference evidence="3" key="1">
    <citation type="submission" date="2023-07" db="EMBL/GenBank/DDBJ databases">
        <authorList>
            <person name="Kim M.K."/>
        </authorList>
    </citation>
    <scope>NUCLEOTIDE SEQUENCE</scope>
    <source>
        <strain evidence="3">ASUV-10-1</strain>
    </source>
</reference>
<dbReference type="Pfam" id="PF18962">
    <property type="entry name" value="Por_Secre_tail"/>
    <property type="match status" value="1"/>
</dbReference>
<feature type="domain" description="Secretion system C-terminal sorting" evidence="2">
    <location>
        <begin position="224"/>
        <end position="301"/>
    </location>
</feature>
<protein>
    <submittedName>
        <fullName evidence="3">T9SS type A sorting domain-containing protein</fullName>
    </submittedName>
</protein>
<dbReference type="InterPro" id="IPR026444">
    <property type="entry name" value="Secre_tail"/>
</dbReference>
<evidence type="ECO:0000313" key="3">
    <source>
        <dbReference type="EMBL" id="MDO7874390.1"/>
    </source>
</evidence>
<evidence type="ECO:0000313" key="4">
    <source>
        <dbReference type="Proteomes" id="UP001176429"/>
    </source>
</evidence>
<evidence type="ECO:0000256" key="1">
    <source>
        <dbReference type="SAM" id="SignalP"/>
    </source>
</evidence>
<dbReference type="RefSeq" id="WP_305005703.1">
    <property type="nucleotide sequence ID" value="NZ_JAUQSY010000003.1"/>
</dbReference>
<keyword evidence="1" id="KW-0732">Signal</keyword>
<name>A0ABT9B9B0_9BACT</name>
<feature type="signal peptide" evidence="1">
    <location>
        <begin position="1"/>
        <end position="20"/>
    </location>
</feature>
<sequence length="302" mass="32056">MKRFLLPLSLLLGLSASSQAQQLPNGDLETWTTNNGADQAPNWLTTDDILLDKTGVFVATGTTSKTTVRHGGSFAALLETKNLFPFPSFPGSLTLGTRFNTSSDYPAGLPYTGRPAGLQFYYQSSAGLAADSAFALMVLTRRVNGQREIIAEGVTWLPAAATYTAATVALQYASTLTPDSVHVTISSGIVNRATPGTQLYVDDISFVSTITAARAETVGRSLTLFPNPSTDGLFTLDARQEPALLRAPLTVSDLAGRVVLTQAAPSTSPESRCLDLRGQPAGVYTLRLNTNKGAVTRRLAIQ</sequence>
<keyword evidence="4" id="KW-1185">Reference proteome</keyword>
<proteinExistence type="predicted"/>
<gene>
    <name evidence="3" type="ORF">Q5H93_06570</name>
</gene>
<evidence type="ECO:0000259" key="2">
    <source>
        <dbReference type="Pfam" id="PF18962"/>
    </source>
</evidence>